<dbReference type="PANTHER" id="PTHR23409:SF18">
    <property type="entry name" value="RIBONUCLEOSIDE-DIPHOSPHATE REDUCTASE SUBUNIT M2"/>
    <property type="match status" value="1"/>
</dbReference>
<sequence length="333" mass="38449">MKDLNKLENVSHEPLLRENPRKFVIFPIQYTDIWQMYKKAEASFWTAKEVDLSKDLADWKKLKPDEKKFILHVLSFFAAFDGIVCENLMERFSQEVQVTEALCFYGFQIAMENVHSEIHCLLIDTFTRDTEERDYVMKTIESMPSVKKKIDWALGWIADDSASFPERLIAFAAVEGIFFSGSFASIFWLKKRGFMPGLTSCNELISRDEGLHCDFACLMFKHVVNKPSRTRVIQIVGEAVAIEQEFLTEALLVNKIGMNCQLMSKYVEFVADRLLFELGCTKIHNVENPLDFMKHVCLEGKTSVLEKKIDECRKAGVMNKQDVDRVFTLDAIF</sequence>
<dbReference type="AlphaFoldDB" id="A0A8J2PUJ5"/>
<dbReference type="InterPro" id="IPR033909">
    <property type="entry name" value="RNR_small"/>
</dbReference>
<dbReference type="OrthoDB" id="10248373at2759"/>
<proteinExistence type="predicted"/>
<keyword evidence="2" id="KW-1185">Reference proteome</keyword>
<dbReference type="GO" id="GO:0004748">
    <property type="term" value="F:ribonucleoside-diphosphate reductase activity, thioredoxin disulfide as acceptor"/>
    <property type="evidence" value="ECO:0007669"/>
    <property type="project" value="TreeGrafter"/>
</dbReference>
<dbReference type="Proteomes" id="UP000708208">
    <property type="component" value="Unassembled WGS sequence"/>
</dbReference>
<evidence type="ECO:0000313" key="1">
    <source>
        <dbReference type="EMBL" id="CAG7837870.1"/>
    </source>
</evidence>
<comment type="caution">
    <text evidence="1">The sequence shown here is derived from an EMBL/GenBank/DDBJ whole genome shotgun (WGS) entry which is preliminary data.</text>
</comment>
<dbReference type="InterPro" id="IPR000358">
    <property type="entry name" value="RNR_small_fam"/>
</dbReference>
<accession>A0A8J2PUJ5</accession>
<gene>
    <name evidence="1" type="ORF">AFUS01_LOCUS46913</name>
</gene>
<reference evidence="1" key="1">
    <citation type="submission" date="2021-06" db="EMBL/GenBank/DDBJ databases">
        <authorList>
            <person name="Hodson N. C."/>
            <person name="Mongue J. A."/>
            <person name="Jaron S. K."/>
        </authorList>
    </citation>
    <scope>NUCLEOTIDE SEQUENCE</scope>
</reference>
<dbReference type="GO" id="GO:0009263">
    <property type="term" value="P:deoxyribonucleotide biosynthetic process"/>
    <property type="evidence" value="ECO:0007669"/>
    <property type="project" value="InterPro"/>
</dbReference>
<protein>
    <submittedName>
        <fullName evidence="1">Uncharacterized protein</fullName>
    </submittedName>
</protein>
<dbReference type="GO" id="GO:0005829">
    <property type="term" value="C:cytosol"/>
    <property type="evidence" value="ECO:0007669"/>
    <property type="project" value="TreeGrafter"/>
</dbReference>
<name>A0A8J2PUJ5_9HEXA</name>
<evidence type="ECO:0000313" key="2">
    <source>
        <dbReference type="Proteomes" id="UP000708208"/>
    </source>
</evidence>
<dbReference type="CDD" id="cd01049">
    <property type="entry name" value="RNRR2"/>
    <property type="match status" value="1"/>
</dbReference>
<organism evidence="1 2">
    <name type="scientific">Allacma fusca</name>
    <dbReference type="NCBI Taxonomy" id="39272"/>
    <lineage>
        <taxon>Eukaryota</taxon>
        <taxon>Metazoa</taxon>
        <taxon>Ecdysozoa</taxon>
        <taxon>Arthropoda</taxon>
        <taxon>Hexapoda</taxon>
        <taxon>Collembola</taxon>
        <taxon>Symphypleona</taxon>
        <taxon>Sminthuridae</taxon>
        <taxon>Allacma</taxon>
    </lineage>
</organism>
<dbReference type="Pfam" id="PF00268">
    <property type="entry name" value="Ribonuc_red_sm"/>
    <property type="match status" value="1"/>
</dbReference>
<dbReference type="EMBL" id="CAJVCH010571568">
    <property type="protein sequence ID" value="CAG7837870.1"/>
    <property type="molecule type" value="Genomic_DNA"/>
</dbReference>
<dbReference type="PANTHER" id="PTHR23409">
    <property type="entry name" value="RIBONUCLEOSIDE-DIPHOSPHATE REDUCTASE SMALL CHAIN"/>
    <property type="match status" value="1"/>
</dbReference>